<dbReference type="EMBL" id="CP030843">
    <property type="protein sequence ID" value="AXC16207.1"/>
    <property type="molecule type" value="Genomic_DNA"/>
</dbReference>
<keyword evidence="2" id="KW-1185">Reference proteome</keyword>
<dbReference type="InterPro" id="IPR012340">
    <property type="entry name" value="NA-bd_OB-fold"/>
</dbReference>
<protein>
    <recommendedName>
        <fullName evidence="3">Single-stranded DNA-binding protein</fullName>
    </recommendedName>
</protein>
<keyword evidence="1" id="KW-0614">Plasmid</keyword>
<evidence type="ECO:0000313" key="2">
    <source>
        <dbReference type="Proteomes" id="UP000253606"/>
    </source>
</evidence>
<name>A0A2Z5GBQ6_9BACT</name>
<dbReference type="Proteomes" id="UP000253606">
    <property type="component" value="Plasmid pACPOL4"/>
</dbReference>
<dbReference type="AlphaFoldDB" id="A0A2Z5GBQ6"/>
<dbReference type="Gene3D" id="2.40.50.140">
    <property type="entry name" value="Nucleic acid-binding proteins"/>
    <property type="match status" value="1"/>
</dbReference>
<accession>A0A2Z5GBQ6</accession>
<evidence type="ECO:0000313" key="1">
    <source>
        <dbReference type="EMBL" id="AXC16207.1"/>
    </source>
</evidence>
<reference evidence="1 2" key="1">
    <citation type="journal article" date="2018" name="Front. Microbiol.">
        <title>Hydrolytic Capabilities as a Key to Environmental Success: Chitinolytic and Cellulolytic Acidobacteria From Acidic Sub-arctic Soils and Boreal Peatlands.</title>
        <authorList>
            <person name="Belova S.E."/>
            <person name="Ravin N.V."/>
            <person name="Pankratov T.A."/>
            <person name="Rakitin A.L."/>
            <person name="Ivanova A.A."/>
            <person name="Beletsky A.V."/>
            <person name="Mardanov A.V."/>
            <person name="Sinninghe Damste J.S."/>
            <person name="Dedysh S.N."/>
        </authorList>
    </citation>
    <scope>NUCLEOTIDE SEQUENCE [LARGE SCALE GENOMIC DNA]</scope>
    <source>
        <strain evidence="1 2">SBC82</strain>
        <plasmid evidence="2">pacpol4</plasmid>
    </source>
</reference>
<sequence length="68" mass="7584">MTKFAATLKKGDPVIVEGKLIPRRYKVDEVDHFALSIRANSLRKIDYNQPAVIDEPDDAAPDAEDAPF</sequence>
<gene>
    <name evidence="1" type="ORF">ACPOL_7005</name>
</gene>
<geneLocation type="plasmid" evidence="2">
    <name>pacpol4</name>
</geneLocation>
<evidence type="ECO:0008006" key="3">
    <source>
        <dbReference type="Google" id="ProtNLM"/>
    </source>
</evidence>
<dbReference type="SUPFAM" id="SSF50249">
    <property type="entry name" value="Nucleic acid-binding proteins"/>
    <property type="match status" value="1"/>
</dbReference>
<organism evidence="1 2">
    <name type="scientific">Acidisarcina polymorpha</name>
    <dbReference type="NCBI Taxonomy" id="2211140"/>
    <lineage>
        <taxon>Bacteria</taxon>
        <taxon>Pseudomonadati</taxon>
        <taxon>Acidobacteriota</taxon>
        <taxon>Terriglobia</taxon>
        <taxon>Terriglobales</taxon>
        <taxon>Acidobacteriaceae</taxon>
        <taxon>Acidisarcina</taxon>
    </lineage>
</organism>
<dbReference type="KEGG" id="abas:ACPOL_7005"/>
<proteinExistence type="predicted"/>